<dbReference type="HAMAP" id="MF_00376">
    <property type="entry name" value="Dephospho_CoA_kinase"/>
    <property type="match status" value="1"/>
</dbReference>
<evidence type="ECO:0000256" key="6">
    <source>
        <dbReference type="ARBA" id="ARBA00022840"/>
    </source>
</evidence>
<evidence type="ECO:0000256" key="3">
    <source>
        <dbReference type="ARBA" id="ARBA00022679"/>
    </source>
</evidence>
<evidence type="ECO:0000256" key="5">
    <source>
        <dbReference type="ARBA" id="ARBA00022777"/>
    </source>
</evidence>
<dbReference type="GO" id="GO:0004140">
    <property type="term" value="F:dephospho-CoA kinase activity"/>
    <property type="evidence" value="ECO:0007669"/>
    <property type="project" value="InterPro"/>
</dbReference>
<keyword evidence="8" id="KW-0812">Transmembrane</keyword>
<evidence type="ECO:0000256" key="1">
    <source>
        <dbReference type="ARBA" id="ARBA00009018"/>
    </source>
</evidence>
<keyword evidence="8" id="KW-0472">Membrane</keyword>
<dbReference type="NCBIfam" id="TIGR00152">
    <property type="entry name" value="dephospho-CoA kinase"/>
    <property type="match status" value="1"/>
</dbReference>
<keyword evidence="4" id="KW-0547">Nucleotide-binding</keyword>
<dbReference type="Gene3D" id="3.40.50.300">
    <property type="entry name" value="P-loop containing nucleotide triphosphate hydrolases"/>
    <property type="match status" value="1"/>
</dbReference>
<evidence type="ECO:0000256" key="4">
    <source>
        <dbReference type="ARBA" id="ARBA00022741"/>
    </source>
</evidence>
<dbReference type="GO" id="GO:0015937">
    <property type="term" value="P:coenzyme A biosynthetic process"/>
    <property type="evidence" value="ECO:0007669"/>
    <property type="project" value="UniProtKB-KW"/>
</dbReference>
<keyword evidence="8" id="KW-1133">Transmembrane helix</keyword>
<name>A0A2A2LAE0_9BILA</name>
<dbReference type="PROSITE" id="PS51219">
    <property type="entry name" value="DPCK"/>
    <property type="match status" value="1"/>
</dbReference>
<dbReference type="OrthoDB" id="247245at2759"/>
<evidence type="ECO:0000313" key="10">
    <source>
        <dbReference type="Proteomes" id="UP000218231"/>
    </source>
</evidence>
<keyword evidence="7" id="KW-0173">Coenzyme A biosynthesis</keyword>
<gene>
    <name evidence="9" type="ORF">WR25_04914</name>
</gene>
<feature type="transmembrane region" description="Helical" evidence="8">
    <location>
        <begin position="203"/>
        <end position="221"/>
    </location>
</feature>
<proteinExistence type="inferred from homology"/>
<comment type="similarity">
    <text evidence="1">Belongs to the CoaE family.</text>
</comment>
<dbReference type="PANTHER" id="PTHR10695">
    <property type="entry name" value="DEPHOSPHO-COA KINASE-RELATED"/>
    <property type="match status" value="1"/>
</dbReference>
<keyword evidence="3" id="KW-0808">Transferase</keyword>
<evidence type="ECO:0000313" key="9">
    <source>
        <dbReference type="EMBL" id="PAV83251.1"/>
    </source>
</evidence>
<dbReference type="InterPro" id="IPR027417">
    <property type="entry name" value="P-loop_NTPase"/>
</dbReference>
<dbReference type="SUPFAM" id="SSF52540">
    <property type="entry name" value="P-loop containing nucleoside triphosphate hydrolases"/>
    <property type="match status" value="1"/>
</dbReference>
<reference evidence="9 10" key="1">
    <citation type="journal article" date="2017" name="Curr. Biol.">
        <title>Genome architecture and evolution of a unichromosomal asexual nematode.</title>
        <authorList>
            <person name="Fradin H."/>
            <person name="Zegar C."/>
            <person name="Gutwein M."/>
            <person name="Lucas J."/>
            <person name="Kovtun M."/>
            <person name="Corcoran D."/>
            <person name="Baugh L.R."/>
            <person name="Kiontke K."/>
            <person name="Gunsalus K."/>
            <person name="Fitch D.H."/>
            <person name="Piano F."/>
        </authorList>
    </citation>
    <scope>NUCLEOTIDE SEQUENCE [LARGE SCALE GENOMIC DNA]</scope>
    <source>
        <strain evidence="9">PF1309</strain>
    </source>
</reference>
<evidence type="ECO:0000256" key="2">
    <source>
        <dbReference type="ARBA" id="ARBA00022490"/>
    </source>
</evidence>
<dbReference type="InterPro" id="IPR001977">
    <property type="entry name" value="Depp_CoAkinase"/>
</dbReference>
<dbReference type="GO" id="GO:0005524">
    <property type="term" value="F:ATP binding"/>
    <property type="evidence" value="ECO:0007669"/>
    <property type="project" value="UniProtKB-KW"/>
</dbReference>
<dbReference type="EMBL" id="LIAE01006975">
    <property type="protein sequence ID" value="PAV83251.1"/>
    <property type="molecule type" value="Genomic_DNA"/>
</dbReference>
<dbReference type="CDD" id="cd02022">
    <property type="entry name" value="DPCK"/>
    <property type="match status" value="1"/>
</dbReference>
<keyword evidence="10" id="KW-1185">Reference proteome</keyword>
<keyword evidence="6" id="KW-0067">ATP-binding</keyword>
<evidence type="ECO:0008006" key="11">
    <source>
        <dbReference type="Google" id="ProtNLM"/>
    </source>
</evidence>
<dbReference type="PANTHER" id="PTHR10695:SF46">
    <property type="entry name" value="BIFUNCTIONAL COENZYME A SYNTHASE-RELATED"/>
    <property type="match status" value="1"/>
</dbReference>
<comment type="caution">
    <text evidence="9">The sequence shown here is derived from an EMBL/GenBank/DDBJ whole genome shotgun (WGS) entry which is preliminary data.</text>
</comment>
<evidence type="ECO:0000256" key="8">
    <source>
        <dbReference type="SAM" id="Phobius"/>
    </source>
</evidence>
<evidence type="ECO:0000256" key="7">
    <source>
        <dbReference type="ARBA" id="ARBA00022993"/>
    </source>
</evidence>
<accession>A0A2A2LAE0</accession>
<keyword evidence="5" id="KW-0418">Kinase</keyword>
<dbReference type="FunFam" id="3.40.50.300:FF:000991">
    <property type="entry name" value="Dephospho-CoA kinase"/>
    <property type="match status" value="1"/>
</dbReference>
<dbReference type="Proteomes" id="UP000218231">
    <property type="component" value="Unassembled WGS sequence"/>
</dbReference>
<dbReference type="Pfam" id="PF01121">
    <property type="entry name" value="CoaE"/>
    <property type="match status" value="1"/>
</dbReference>
<dbReference type="STRING" id="2018661.A0A2A2LAE0"/>
<keyword evidence="2" id="KW-0963">Cytoplasm</keyword>
<organism evidence="9 10">
    <name type="scientific">Diploscapter pachys</name>
    <dbReference type="NCBI Taxonomy" id="2018661"/>
    <lineage>
        <taxon>Eukaryota</taxon>
        <taxon>Metazoa</taxon>
        <taxon>Ecdysozoa</taxon>
        <taxon>Nematoda</taxon>
        <taxon>Chromadorea</taxon>
        <taxon>Rhabditida</taxon>
        <taxon>Rhabditina</taxon>
        <taxon>Rhabditomorpha</taxon>
        <taxon>Rhabditoidea</taxon>
        <taxon>Rhabditidae</taxon>
        <taxon>Diploscapter</taxon>
    </lineage>
</organism>
<dbReference type="AlphaFoldDB" id="A0A2A2LAE0"/>
<protein>
    <recommendedName>
        <fullName evidence="11">Dephospho-CoA kinase</fullName>
    </recommendedName>
</protein>
<sequence>MLIIGLSGGVATGKSTVSGLFKEHGIPVIDADLVARQVVQPGLPAYNKLRQEFGGEYFDDENGGVLRRDRLGKLIFNNPAARKKLNSITHPAIRWEMLKLFIYHFFTSSSYIVFDTPLLFEVGYDKWMPSIAVWCDRDKELSRMMKRDNLSEEDALSRISAQMDIEEKKKRATYVLDNNGNLEQLNDKVMELMAQLDSSRMPQVIRMVFTFFVGLFGYFFLRKVRLL</sequence>